<dbReference type="EMBL" id="JABCRI010000010">
    <property type="protein sequence ID" value="KAF8399630.1"/>
    <property type="molecule type" value="Genomic_DNA"/>
</dbReference>
<feature type="domain" description="Disease resistance protein winged helix" evidence="5">
    <location>
        <begin position="304"/>
        <end position="372"/>
    </location>
</feature>
<dbReference type="OrthoDB" id="416253at2759"/>
<dbReference type="InterPro" id="IPR036388">
    <property type="entry name" value="WH-like_DNA-bd_sf"/>
</dbReference>
<dbReference type="AlphaFoldDB" id="A0A834Z597"/>
<evidence type="ECO:0000256" key="1">
    <source>
        <dbReference type="ARBA" id="ARBA00022737"/>
    </source>
</evidence>
<keyword evidence="2" id="KW-0611">Plant defense</keyword>
<dbReference type="FunFam" id="1.10.8.430:FF:000003">
    <property type="entry name" value="Probable disease resistance protein At5g66910"/>
    <property type="match status" value="1"/>
</dbReference>
<feature type="domain" description="NADP-dependent oxidoreductase" evidence="3">
    <location>
        <begin position="5"/>
        <end position="147"/>
    </location>
</feature>
<protein>
    <submittedName>
        <fullName evidence="6">Uncharacterized protein</fullName>
    </submittedName>
</protein>
<evidence type="ECO:0000313" key="7">
    <source>
        <dbReference type="Proteomes" id="UP000655225"/>
    </source>
</evidence>
<dbReference type="InterPro" id="IPR042197">
    <property type="entry name" value="Apaf_helical"/>
</dbReference>
<feature type="domain" description="NB-ARC" evidence="4">
    <location>
        <begin position="150"/>
        <end position="215"/>
    </location>
</feature>
<dbReference type="InterPro" id="IPR023210">
    <property type="entry name" value="NADP_OxRdtase_dom"/>
</dbReference>
<name>A0A834Z597_TETSI</name>
<dbReference type="PANTHER" id="PTHR11732">
    <property type="entry name" value="ALDO/KETO REDUCTASE"/>
    <property type="match status" value="1"/>
</dbReference>
<dbReference type="PROSITE" id="PS00062">
    <property type="entry name" value="ALDOKETO_REDUCTASE_2"/>
    <property type="match status" value="1"/>
</dbReference>
<evidence type="ECO:0000256" key="2">
    <source>
        <dbReference type="ARBA" id="ARBA00022821"/>
    </source>
</evidence>
<accession>A0A834Z597</accession>
<sequence>MTGHVSSKLWCIDADRDLVVPALKNTLQKLGLEYVDLYLVHWPVRLKKGEMVFTFNNEDLLPFDMRGTWEAMEECCRLGLAKSIGVSNFACKKLSQLLDHATIPPAVNQVEMNLAWQQRKLIDFCKEKGIHVSAWSPLGANGAWWGSTAEDANSNLRASRIFSALSKKKFVLLLDDIWDRVDFESVGIPFPNSENKSKVIFTTRSEALCGRMVGDEVFNSHPEIPKLAELVAKECAGLPLALITIGRTMASKKTTHEWNRAIIVLRKSASEFSGMGDEVLPLLKFSYDNLPNDTIQSCFLYCSLYPEDFDINKEELIEHWVGEGFITEFDDMNQARYQGHNIIETLKLACMLERGNNTDSEVKMHDVIRDLALWIACECGRKKDMFFV</sequence>
<evidence type="ECO:0000259" key="4">
    <source>
        <dbReference type="Pfam" id="PF00931"/>
    </source>
</evidence>
<keyword evidence="7" id="KW-1185">Reference proteome</keyword>
<evidence type="ECO:0000259" key="5">
    <source>
        <dbReference type="Pfam" id="PF23559"/>
    </source>
</evidence>
<evidence type="ECO:0000313" key="6">
    <source>
        <dbReference type="EMBL" id="KAF8399630.1"/>
    </source>
</evidence>
<keyword evidence="1" id="KW-0677">Repeat</keyword>
<dbReference type="Pfam" id="PF00931">
    <property type="entry name" value="NB-ARC"/>
    <property type="match status" value="1"/>
</dbReference>
<gene>
    <name evidence="6" type="ORF">HHK36_015499</name>
</gene>
<dbReference type="SUPFAM" id="SSF51430">
    <property type="entry name" value="NAD(P)-linked oxidoreductase"/>
    <property type="match status" value="1"/>
</dbReference>
<dbReference type="Pfam" id="PF00248">
    <property type="entry name" value="Aldo_ket_red"/>
    <property type="match status" value="1"/>
</dbReference>
<dbReference type="Gene3D" id="3.20.20.100">
    <property type="entry name" value="NADP-dependent oxidoreductase domain"/>
    <property type="match status" value="1"/>
</dbReference>
<dbReference type="InterPro" id="IPR036812">
    <property type="entry name" value="NAD(P)_OxRdtase_dom_sf"/>
</dbReference>
<dbReference type="InterPro" id="IPR018170">
    <property type="entry name" value="Aldo/ket_reductase_CS"/>
</dbReference>
<dbReference type="Pfam" id="PF23559">
    <property type="entry name" value="WHD_DRP"/>
    <property type="match status" value="1"/>
</dbReference>
<dbReference type="GO" id="GO:0043531">
    <property type="term" value="F:ADP binding"/>
    <property type="evidence" value="ECO:0007669"/>
    <property type="project" value="InterPro"/>
</dbReference>
<organism evidence="6 7">
    <name type="scientific">Tetracentron sinense</name>
    <name type="common">Spur-leaf</name>
    <dbReference type="NCBI Taxonomy" id="13715"/>
    <lineage>
        <taxon>Eukaryota</taxon>
        <taxon>Viridiplantae</taxon>
        <taxon>Streptophyta</taxon>
        <taxon>Embryophyta</taxon>
        <taxon>Tracheophyta</taxon>
        <taxon>Spermatophyta</taxon>
        <taxon>Magnoliopsida</taxon>
        <taxon>Trochodendrales</taxon>
        <taxon>Trochodendraceae</taxon>
        <taxon>Tetracentron</taxon>
    </lineage>
</organism>
<dbReference type="InterPro" id="IPR020471">
    <property type="entry name" value="AKR"/>
</dbReference>
<dbReference type="SUPFAM" id="SSF52540">
    <property type="entry name" value="P-loop containing nucleoside triphosphate hydrolases"/>
    <property type="match status" value="1"/>
</dbReference>
<comment type="caution">
    <text evidence="6">The sequence shown here is derived from an EMBL/GenBank/DDBJ whole genome shotgun (WGS) entry which is preliminary data.</text>
</comment>
<dbReference type="OMA" id="PWEEAFA"/>
<dbReference type="Proteomes" id="UP000655225">
    <property type="component" value="Unassembled WGS sequence"/>
</dbReference>
<reference evidence="6 7" key="1">
    <citation type="submission" date="2020-04" db="EMBL/GenBank/DDBJ databases">
        <title>Plant Genome Project.</title>
        <authorList>
            <person name="Zhang R.-G."/>
        </authorList>
    </citation>
    <scope>NUCLEOTIDE SEQUENCE [LARGE SCALE GENOMIC DNA]</scope>
    <source>
        <strain evidence="6">YNK0</strain>
        <tissue evidence="6">Leaf</tissue>
    </source>
</reference>
<dbReference type="FunFam" id="1.10.10.10:FF:000322">
    <property type="entry name" value="Probable disease resistance protein At1g63360"/>
    <property type="match status" value="1"/>
</dbReference>
<dbReference type="GO" id="GO:0006952">
    <property type="term" value="P:defense response"/>
    <property type="evidence" value="ECO:0007669"/>
    <property type="project" value="UniProtKB-KW"/>
</dbReference>
<dbReference type="InterPro" id="IPR027417">
    <property type="entry name" value="P-loop_NTPase"/>
</dbReference>
<dbReference type="PRINTS" id="PR00069">
    <property type="entry name" value="ALDKETRDTASE"/>
</dbReference>
<dbReference type="GO" id="GO:0016491">
    <property type="term" value="F:oxidoreductase activity"/>
    <property type="evidence" value="ECO:0007669"/>
    <property type="project" value="InterPro"/>
</dbReference>
<dbReference type="InterPro" id="IPR058922">
    <property type="entry name" value="WHD_DRP"/>
</dbReference>
<dbReference type="InterPro" id="IPR002182">
    <property type="entry name" value="NB-ARC"/>
</dbReference>
<proteinExistence type="predicted"/>
<dbReference type="Gene3D" id="1.10.8.430">
    <property type="entry name" value="Helical domain of apoptotic protease-activating factors"/>
    <property type="match status" value="1"/>
</dbReference>
<dbReference type="Gene3D" id="1.10.10.10">
    <property type="entry name" value="Winged helix-like DNA-binding domain superfamily/Winged helix DNA-binding domain"/>
    <property type="match status" value="1"/>
</dbReference>
<evidence type="ECO:0000259" key="3">
    <source>
        <dbReference type="Pfam" id="PF00248"/>
    </source>
</evidence>